<evidence type="ECO:0000259" key="1">
    <source>
        <dbReference type="Pfam" id="PF13843"/>
    </source>
</evidence>
<dbReference type="PANTHER" id="PTHR46599:SF3">
    <property type="entry name" value="PIGGYBAC TRANSPOSABLE ELEMENT-DERIVED PROTEIN 4"/>
    <property type="match status" value="1"/>
</dbReference>
<feature type="domain" description="PiggyBac transposable element-derived protein" evidence="1">
    <location>
        <begin position="55"/>
        <end position="331"/>
    </location>
</feature>
<proteinExistence type="predicted"/>
<comment type="caution">
    <text evidence="2">The sequence shown here is derived from an EMBL/GenBank/DDBJ whole genome shotgun (WGS) entry which is preliminary data.</text>
</comment>
<keyword evidence="3" id="KW-1185">Reference proteome</keyword>
<dbReference type="AlphaFoldDB" id="A0AAV3ZUL5"/>
<gene>
    <name evidence="2" type="ORF">PoB_002603500</name>
</gene>
<sequence length="449" mass="51469">MQPKHAPPKKISIQQLAASHAHRDLQILRNRDADGTGANACDPGVLVYRSIFYKPIYHKLFSRERFLTIYQSMLHTGNPNAEDKDKIEPFVNKLCSRFREVYSPFPNLSIDEMIVGFKGMWKYKQFNASKPEKYHIKSFGLVDSMTGYVVNLLTYYGKETSYNPECDPDSGIAIRIFDTLLDGLGSGYHIFADRWCTTRALVNHLTEKRMYYTGTLQTNRKGFPPELKTQRLAHMESRYHKSAENKILCVNFKDKKAKKPVSLVSTSATVESVEVRGRSKPVAIHIYNQLMNGCDRADQNLGYYGVQDRKSHKGWKKLFFRATEIVQLNAFILYKIQNNAAVAENPRSRANTFKGFKEAVMKGLVELFAAETGVGNIHTPPEAGLALPGRPREECVLECYSHKRHISKYTPFDHRCKYCPKRTGFICQDCEDKPPLHSKECFDAYHRKQ</sequence>
<dbReference type="Pfam" id="PF13843">
    <property type="entry name" value="DDE_Tnp_1_7"/>
    <property type="match status" value="1"/>
</dbReference>
<protein>
    <submittedName>
        <fullName evidence="2">PiggyBac transposable element-derived protein 4</fullName>
    </submittedName>
</protein>
<evidence type="ECO:0000313" key="2">
    <source>
        <dbReference type="EMBL" id="GFN99529.1"/>
    </source>
</evidence>
<evidence type="ECO:0000313" key="3">
    <source>
        <dbReference type="Proteomes" id="UP000735302"/>
    </source>
</evidence>
<organism evidence="2 3">
    <name type="scientific">Plakobranchus ocellatus</name>
    <dbReference type="NCBI Taxonomy" id="259542"/>
    <lineage>
        <taxon>Eukaryota</taxon>
        <taxon>Metazoa</taxon>
        <taxon>Spiralia</taxon>
        <taxon>Lophotrochozoa</taxon>
        <taxon>Mollusca</taxon>
        <taxon>Gastropoda</taxon>
        <taxon>Heterobranchia</taxon>
        <taxon>Euthyneura</taxon>
        <taxon>Panpulmonata</taxon>
        <taxon>Sacoglossa</taxon>
        <taxon>Placobranchoidea</taxon>
        <taxon>Plakobranchidae</taxon>
        <taxon>Plakobranchus</taxon>
    </lineage>
</organism>
<reference evidence="2 3" key="1">
    <citation type="journal article" date="2021" name="Elife">
        <title>Chloroplast acquisition without the gene transfer in kleptoplastic sea slugs, Plakobranchus ocellatus.</title>
        <authorList>
            <person name="Maeda T."/>
            <person name="Takahashi S."/>
            <person name="Yoshida T."/>
            <person name="Shimamura S."/>
            <person name="Takaki Y."/>
            <person name="Nagai Y."/>
            <person name="Toyoda A."/>
            <person name="Suzuki Y."/>
            <person name="Arimoto A."/>
            <person name="Ishii H."/>
            <person name="Satoh N."/>
            <person name="Nishiyama T."/>
            <person name="Hasebe M."/>
            <person name="Maruyama T."/>
            <person name="Minagawa J."/>
            <person name="Obokata J."/>
            <person name="Shigenobu S."/>
        </authorList>
    </citation>
    <scope>NUCLEOTIDE SEQUENCE [LARGE SCALE GENOMIC DNA]</scope>
</reference>
<dbReference type="EMBL" id="BLXT01003003">
    <property type="protein sequence ID" value="GFN99529.1"/>
    <property type="molecule type" value="Genomic_DNA"/>
</dbReference>
<accession>A0AAV3ZUL5</accession>
<dbReference type="PANTHER" id="PTHR46599">
    <property type="entry name" value="PIGGYBAC TRANSPOSABLE ELEMENT-DERIVED PROTEIN 4"/>
    <property type="match status" value="1"/>
</dbReference>
<name>A0AAV3ZUL5_9GAST</name>
<dbReference type="Proteomes" id="UP000735302">
    <property type="component" value="Unassembled WGS sequence"/>
</dbReference>
<dbReference type="InterPro" id="IPR029526">
    <property type="entry name" value="PGBD"/>
</dbReference>